<protein>
    <submittedName>
        <fullName evidence="1">Uncharacterized protein</fullName>
    </submittedName>
</protein>
<dbReference type="Proteomes" id="UP001059824">
    <property type="component" value="Chromosome"/>
</dbReference>
<gene>
    <name evidence="1" type="ORF">GII36_05495</name>
</gene>
<dbReference type="KEGG" id="mama:GII36_05495"/>
<organism evidence="1 2">
    <name type="scientific">Candidatus Mycosynbacter amalyticus</name>
    <dbReference type="NCBI Taxonomy" id="2665156"/>
    <lineage>
        <taxon>Bacteria</taxon>
        <taxon>Candidatus Saccharimonadota</taxon>
        <taxon>Candidatus Saccharimonadota incertae sedis</taxon>
        <taxon>Candidatus Mycosynbacter</taxon>
    </lineage>
</organism>
<evidence type="ECO:0000313" key="1">
    <source>
        <dbReference type="EMBL" id="QHN43272.1"/>
    </source>
</evidence>
<keyword evidence="2" id="KW-1185">Reference proteome</keyword>
<name>A0A857MNU9_9BACT</name>
<sequence length="356" mass="38598">MQHKLFRFHVHVYPWMHHWMEGVALLLALFVFVMPASADMRFQDRSLYIRDNEPGATTDYTVSFRFMSPQAVGSVDMLICNDPIPYHPCDPPAGIDASQALLTNQTGETGFNITQKSANHIVLSRLAAPITDGMSSYTFSNIHNPTQTDTALSIRLRSHASTDASGSQIDFGSIRSQIQHGVELETQVPPMLIFCMAEEVNDNCAGTNDNYFTDMGDLSSQSTLLAQSQMAVGTNASGGFAITANGSAPAAGSSVIRGLEQPTASQVGINQFGINLVENTQPKIGKNPEGEWANAIASSDYSQPDKYKFVSGDIIAYSPNVSLMKKFTVSYILNSSPTLRPGAYATSVNYIASGRF</sequence>
<dbReference type="RefSeq" id="WP_260763285.1">
    <property type="nucleotide sequence ID" value="NZ_CP045921.1"/>
</dbReference>
<dbReference type="AlphaFoldDB" id="A0A857MNU9"/>
<reference evidence="1" key="1">
    <citation type="journal article" date="2021" name="Nat. Microbiol.">
        <title>Cocultivation of an ultrasmall environmental parasitic bacterium with lytic ability against bacteria associated with wastewater foams.</title>
        <authorList>
            <person name="Batinovic S."/>
            <person name="Rose J.J.A."/>
            <person name="Ratcliffe J."/>
            <person name="Seviour R.J."/>
            <person name="Petrovski S."/>
        </authorList>
    </citation>
    <scope>NUCLEOTIDE SEQUENCE</scope>
    <source>
        <strain evidence="1">JR1</strain>
    </source>
</reference>
<proteinExistence type="predicted"/>
<dbReference type="EMBL" id="CP045921">
    <property type="protein sequence ID" value="QHN43272.1"/>
    <property type="molecule type" value="Genomic_DNA"/>
</dbReference>
<accession>A0A857MNU9</accession>
<evidence type="ECO:0000313" key="2">
    <source>
        <dbReference type="Proteomes" id="UP001059824"/>
    </source>
</evidence>